<dbReference type="SMART" id="SM00562">
    <property type="entry name" value="NDK"/>
    <property type="match status" value="1"/>
</dbReference>
<feature type="domain" description="DM10" evidence="7">
    <location>
        <begin position="4"/>
        <end position="92"/>
    </location>
</feature>
<dbReference type="PROSITE" id="PS51374">
    <property type="entry name" value="NDPK_LIKE"/>
    <property type="match status" value="2"/>
</dbReference>
<evidence type="ECO:0000256" key="6">
    <source>
        <dbReference type="RuleBase" id="RU004011"/>
    </source>
</evidence>
<evidence type="ECO:0000313" key="8">
    <source>
        <dbReference type="EMBL" id="CAL5140506.1"/>
    </source>
</evidence>
<sequence>MVDKGPTYSFDVEWYDPIATMIKTYKLIYHTGINSVEMHDEKSNKLFLKPTKVDDLKLSDLYPGSSVTILSRTLRVIGFGDNFTRRALVGNSERCIAFVRPDAVCQAGKVLALLEEKGFRLVNLKMIYPTTEEVMELFEESINYTQSPQLLTELSQKVMIGVELMCNNACSLIREIVSTKRSGDESFVANAELFVTAKNPEMAARQAQKIFGSPGGPKFRGLPRLKGTTLAIVKPHAVAAGMLGTIWSEIQSRGFCVTAARLFRLSKLDAAEFLEVYKGVAHEYPEMLDQLASGPCVALEIANTGENTERDVQQGFREFVGPLDPEIARFLRPDTLRAKYGVDKVRNAIHCTDLPDDAEIEVNYFFRTMDK</sequence>
<evidence type="ECO:0000313" key="9">
    <source>
        <dbReference type="Proteomes" id="UP001497525"/>
    </source>
</evidence>
<keyword evidence="3" id="KW-0206">Cytoskeleton</keyword>
<protein>
    <recommendedName>
        <fullName evidence="7">DM10 domain-containing protein</fullName>
    </recommendedName>
</protein>
<dbReference type="PRINTS" id="PR01243">
    <property type="entry name" value="NUCDPKINASE"/>
</dbReference>
<reference evidence="8" key="1">
    <citation type="submission" date="2024-06" db="EMBL/GenBank/DDBJ databases">
        <authorList>
            <person name="Liu X."/>
            <person name="Lenzi L."/>
            <person name="Haldenby T S."/>
            <person name="Uol C."/>
        </authorList>
    </citation>
    <scope>NUCLEOTIDE SEQUENCE</scope>
</reference>
<gene>
    <name evidence="8" type="ORF">CDAUBV1_LOCUS15821</name>
</gene>
<dbReference type="Gene3D" id="3.30.70.141">
    <property type="entry name" value="Nucleoside diphosphate kinase-like domain"/>
    <property type="match status" value="2"/>
</dbReference>
<organism evidence="8 9">
    <name type="scientific">Calicophoron daubneyi</name>
    <name type="common">Rumen fluke</name>
    <name type="synonym">Paramphistomum daubneyi</name>
    <dbReference type="NCBI Taxonomy" id="300641"/>
    <lineage>
        <taxon>Eukaryota</taxon>
        <taxon>Metazoa</taxon>
        <taxon>Spiralia</taxon>
        <taxon>Lophotrochozoa</taxon>
        <taxon>Platyhelminthes</taxon>
        <taxon>Trematoda</taxon>
        <taxon>Digenea</taxon>
        <taxon>Plagiorchiida</taxon>
        <taxon>Pronocephalata</taxon>
        <taxon>Paramphistomoidea</taxon>
        <taxon>Paramphistomidae</taxon>
        <taxon>Calicophoron</taxon>
    </lineage>
</organism>
<proteinExistence type="inferred from homology"/>
<dbReference type="InterPro" id="IPR037993">
    <property type="entry name" value="NDPk7B"/>
</dbReference>
<dbReference type="AlphaFoldDB" id="A0AAV2TWG6"/>
<comment type="similarity">
    <text evidence="5 6">Belongs to the NDK family.</text>
</comment>
<comment type="caution">
    <text evidence="5">Lacks conserved residue(s) required for the propagation of feature annotation.</text>
</comment>
<dbReference type="GO" id="GO:0006241">
    <property type="term" value="P:CTP biosynthetic process"/>
    <property type="evidence" value="ECO:0007669"/>
    <property type="project" value="InterPro"/>
</dbReference>
<dbReference type="EMBL" id="CAXLJL010000734">
    <property type="protein sequence ID" value="CAL5140506.1"/>
    <property type="molecule type" value="Genomic_DNA"/>
</dbReference>
<dbReference type="SMART" id="SM00676">
    <property type="entry name" value="DM10"/>
    <property type="match status" value="1"/>
</dbReference>
<keyword evidence="4" id="KW-0966">Cell projection</keyword>
<evidence type="ECO:0000256" key="2">
    <source>
        <dbReference type="ARBA" id="ARBA00022490"/>
    </source>
</evidence>
<dbReference type="Proteomes" id="UP001497525">
    <property type="component" value="Unassembled WGS sequence"/>
</dbReference>
<evidence type="ECO:0000259" key="7">
    <source>
        <dbReference type="PROSITE" id="PS51336"/>
    </source>
</evidence>
<dbReference type="PROSITE" id="PS51336">
    <property type="entry name" value="DM10"/>
    <property type="match status" value="1"/>
</dbReference>
<dbReference type="CDD" id="cd04412">
    <property type="entry name" value="NDPk7B"/>
    <property type="match status" value="1"/>
</dbReference>
<dbReference type="PANTHER" id="PTHR43109">
    <property type="entry name" value="NUCLEOSIDE DIPHOSPHATE KINASE 7"/>
    <property type="match status" value="1"/>
</dbReference>
<dbReference type="GO" id="GO:0006228">
    <property type="term" value="P:UTP biosynthetic process"/>
    <property type="evidence" value="ECO:0007669"/>
    <property type="project" value="InterPro"/>
</dbReference>
<evidence type="ECO:0000256" key="1">
    <source>
        <dbReference type="ARBA" id="ARBA00004430"/>
    </source>
</evidence>
<name>A0AAV2TWG6_CALDB</name>
<accession>A0AAV2TWG6</accession>
<comment type="caution">
    <text evidence="8">The sequence shown here is derived from an EMBL/GenBank/DDBJ whole genome shotgun (WGS) entry which is preliminary data.</text>
</comment>
<dbReference type="FunFam" id="3.30.70.141:FF:000004">
    <property type="entry name" value="Nucleoside diphosphate kinase 7"/>
    <property type="match status" value="1"/>
</dbReference>
<dbReference type="GO" id="GO:0006183">
    <property type="term" value="P:GTP biosynthetic process"/>
    <property type="evidence" value="ECO:0007669"/>
    <property type="project" value="InterPro"/>
</dbReference>
<dbReference type="PANTHER" id="PTHR43109:SF3">
    <property type="entry name" value="DYNEIN AXONEMAL ASSEMBLY FACTOR 8"/>
    <property type="match status" value="1"/>
</dbReference>
<dbReference type="InterPro" id="IPR036850">
    <property type="entry name" value="NDK-like_dom_sf"/>
</dbReference>
<dbReference type="InterPro" id="IPR034907">
    <property type="entry name" value="NDK-like_dom"/>
</dbReference>
<dbReference type="GO" id="GO:0005879">
    <property type="term" value="C:axonemal microtubule"/>
    <property type="evidence" value="ECO:0007669"/>
    <property type="project" value="TreeGrafter"/>
</dbReference>
<dbReference type="GO" id="GO:0004550">
    <property type="term" value="F:nucleoside diphosphate kinase activity"/>
    <property type="evidence" value="ECO:0007669"/>
    <property type="project" value="InterPro"/>
</dbReference>
<evidence type="ECO:0000256" key="4">
    <source>
        <dbReference type="ARBA" id="ARBA00023273"/>
    </source>
</evidence>
<dbReference type="SUPFAM" id="SSF54919">
    <property type="entry name" value="Nucleoside diphosphate kinase, NDK"/>
    <property type="match status" value="2"/>
</dbReference>
<dbReference type="InterPro" id="IPR001564">
    <property type="entry name" value="Nucleoside_diP_kinase"/>
</dbReference>
<dbReference type="InterPro" id="IPR006602">
    <property type="entry name" value="DM10_dom"/>
</dbReference>
<dbReference type="Pfam" id="PF00334">
    <property type="entry name" value="NDK"/>
    <property type="match status" value="2"/>
</dbReference>
<evidence type="ECO:0000256" key="5">
    <source>
        <dbReference type="PROSITE-ProRule" id="PRU00706"/>
    </source>
</evidence>
<comment type="subcellular location">
    <subcellularLocation>
        <location evidence="1">Cytoplasm</location>
        <location evidence="1">Cytoskeleton</location>
        <location evidence="1">Cilium axoneme</location>
    </subcellularLocation>
</comment>
<evidence type="ECO:0000256" key="3">
    <source>
        <dbReference type="ARBA" id="ARBA00023212"/>
    </source>
</evidence>
<keyword evidence="2" id="KW-0963">Cytoplasm</keyword>